<keyword evidence="5 10" id="KW-0560">Oxidoreductase</keyword>
<dbReference type="PANTHER" id="PTHR30600:SF10">
    <property type="entry name" value="BLL6722 PROTEIN"/>
    <property type="match status" value="1"/>
</dbReference>
<dbReference type="EC" id="1.11.1.5" evidence="10"/>
<protein>
    <submittedName>
        <fullName evidence="10">Cytochrome c peroxidase</fullName>
        <ecNumber evidence="10">1.11.1.5</ecNumber>
    </submittedName>
</protein>
<feature type="chain" id="PRO_5045427629" evidence="8">
    <location>
        <begin position="20"/>
        <end position="390"/>
    </location>
</feature>
<evidence type="ECO:0000256" key="1">
    <source>
        <dbReference type="ARBA" id="ARBA00004196"/>
    </source>
</evidence>
<reference evidence="10 11" key="1">
    <citation type="submission" date="2023-09" db="EMBL/GenBank/DDBJ databases">
        <title>Thioclava shenzhenensis sp. nov., a multidrug resistant bacteria-antagonizing species isolated from coastal seawater.</title>
        <authorList>
            <person name="Long M."/>
        </authorList>
    </citation>
    <scope>NUCLEOTIDE SEQUENCE [LARGE SCALE GENOMIC DNA]</scope>
    <source>
        <strain evidence="10 11">FTW29</strain>
    </source>
</reference>
<evidence type="ECO:0000256" key="3">
    <source>
        <dbReference type="ARBA" id="ARBA00022723"/>
    </source>
</evidence>
<evidence type="ECO:0000313" key="10">
    <source>
        <dbReference type="EMBL" id="WRY34084.1"/>
    </source>
</evidence>
<feature type="domain" description="Cytochrome c" evidence="9">
    <location>
        <begin position="214"/>
        <end position="380"/>
    </location>
</feature>
<dbReference type="EMBL" id="CP135443">
    <property type="protein sequence ID" value="WRY34084.1"/>
    <property type="molecule type" value="Genomic_DNA"/>
</dbReference>
<evidence type="ECO:0000256" key="7">
    <source>
        <dbReference type="PROSITE-ProRule" id="PRU00433"/>
    </source>
</evidence>
<evidence type="ECO:0000259" key="9">
    <source>
        <dbReference type="PROSITE" id="PS51007"/>
    </source>
</evidence>
<keyword evidence="11" id="KW-1185">Reference proteome</keyword>
<keyword evidence="2 7" id="KW-0349">Heme</keyword>
<dbReference type="Proteomes" id="UP001623290">
    <property type="component" value="Chromosome"/>
</dbReference>
<dbReference type="Pfam" id="PF03150">
    <property type="entry name" value="CCP_MauG"/>
    <property type="match status" value="1"/>
</dbReference>
<proteinExistence type="predicted"/>
<evidence type="ECO:0000256" key="6">
    <source>
        <dbReference type="ARBA" id="ARBA00023004"/>
    </source>
</evidence>
<evidence type="ECO:0000256" key="8">
    <source>
        <dbReference type="SAM" id="SignalP"/>
    </source>
</evidence>
<sequence>MPMPVLFRLSAFVLGVACAAPLAAPLAAQEAAPAPWAAWGEMLFHDTELSQNGTQSCATCHDPALAFTDPRESQAGRAVSLGDDMTSLGDRNAPTLGYARFSPAFGQDGSGIYRGGQFHDGRAKDLTEQARGPLFNPIEMGLASAGLFARRLAENPDQARLARDLAGIADPEADPEATLAAATKAIAAFEATDEFAPFDSRYDRFLRGEIDLTDEEELGRILFFSQQFTNCNQCHQLRATPGEAGETFSNYQYHNIGVPVNIAARGLNGVASDFHDQGLLANPAITDPAQAGKFKVPTLRNVAVTGPYMHNGVFSDLRTVILFYNTYNTKRPERHINPETGKPFAPPEVAGTLSLKELEIGPALDDQRIDALVAFLKTLTDARYEPLLEP</sequence>
<keyword evidence="4 8" id="KW-0732">Signal</keyword>
<evidence type="ECO:0000313" key="11">
    <source>
        <dbReference type="Proteomes" id="UP001623290"/>
    </source>
</evidence>
<feature type="signal peptide" evidence="8">
    <location>
        <begin position="1"/>
        <end position="19"/>
    </location>
</feature>
<feature type="domain" description="Cytochrome c" evidence="9">
    <location>
        <begin position="35"/>
        <end position="184"/>
    </location>
</feature>
<dbReference type="PANTHER" id="PTHR30600">
    <property type="entry name" value="CYTOCHROME C PEROXIDASE-RELATED"/>
    <property type="match status" value="1"/>
</dbReference>
<organism evidence="10 11">
    <name type="scientific">Thioclava litoralis</name>
    <dbReference type="NCBI Taxonomy" id="3076557"/>
    <lineage>
        <taxon>Bacteria</taxon>
        <taxon>Pseudomonadati</taxon>
        <taxon>Pseudomonadota</taxon>
        <taxon>Alphaproteobacteria</taxon>
        <taxon>Rhodobacterales</taxon>
        <taxon>Paracoccaceae</taxon>
        <taxon>Thioclava</taxon>
    </lineage>
</organism>
<dbReference type="RefSeq" id="WP_406721084.1">
    <property type="nucleotide sequence ID" value="NZ_CP135443.1"/>
</dbReference>
<dbReference type="SUPFAM" id="SSF46626">
    <property type="entry name" value="Cytochrome c"/>
    <property type="match status" value="2"/>
</dbReference>
<keyword evidence="3 7" id="KW-0479">Metal-binding</keyword>
<dbReference type="InterPro" id="IPR009056">
    <property type="entry name" value="Cyt_c-like_dom"/>
</dbReference>
<name>A0ABZ1DZ53_9RHOB</name>
<dbReference type="InterPro" id="IPR004852">
    <property type="entry name" value="Di-haem_cyt_c_peroxidsae"/>
</dbReference>
<accession>A0ABZ1DZ53</accession>
<dbReference type="InterPro" id="IPR036909">
    <property type="entry name" value="Cyt_c-like_dom_sf"/>
</dbReference>
<evidence type="ECO:0000256" key="4">
    <source>
        <dbReference type="ARBA" id="ARBA00022729"/>
    </source>
</evidence>
<dbReference type="InterPro" id="IPR051395">
    <property type="entry name" value="Cytochrome_c_Peroxidase/MauG"/>
</dbReference>
<evidence type="ECO:0000256" key="2">
    <source>
        <dbReference type="ARBA" id="ARBA00022617"/>
    </source>
</evidence>
<dbReference type="PROSITE" id="PS51007">
    <property type="entry name" value="CYTC"/>
    <property type="match status" value="2"/>
</dbReference>
<gene>
    <name evidence="10" type="ORF">RPE78_01970</name>
</gene>
<comment type="subcellular location">
    <subcellularLocation>
        <location evidence="1">Cell envelope</location>
    </subcellularLocation>
</comment>
<dbReference type="Gene3D" id="1.10.760.10">
    <property type="entry name" value="Cytochrome c-like domain"/>
    <property type="match status" value="2"/>
</dbReference>
<keyword evidence="6 7" id="KW-0408">Iron</keyword>
<dbReference type="GO" id="GO:0004130">
    <property type="term" value="F:cytochrome-c peroxidase activity"/>
    <property type="evidence" value="ECO:0007669"/>
    <property type="project" value="UniProtKB-EC"/>
</dbReference>
<keyword evidence="10" id="KW-0575">Peroxidase</keyword>
<evidence type="ECO:0000256" key="5">
    <source>
        <dbReference type="ARBA" id="ARBA00023002"/>
    </source>
</evidence>